<dbReference type="OrthoDB" id="10373942at2759"/>
<protein>
    <submittedName>
        <fullName evidence="1">Uncharacterized protein</fullName>
    </submittedName>
</protein>
<name>A0A8X6LL06_TRICU</name>
<comment type="caution">
    <text evidence="1">The sequence shown here is derived from an EMBL/GenBank/DDBJ whole genome shotgun (WGS) entry which is preliminary data.</text>
</comment>
<dbReference type="AlphaFoldDB" id="A0A8X6LL06"/>
<dbReference type="EMBL" id="BMAO01027117">
    <property type="protein sequence ID" value="GFR14621.1"/>
    <property type="molecule type" value="Genomic_DNA"/>
</dbReference>
<gene>
    <name evidence="1" type="ORF">TNCT_276891</name>
</gene>
<evidence type="ECO:0000313" key="2">
    <source>
        <dbReference type="Proteomes" id="UP000887116"/>
    </source>
</evidence>
<reference evidence="1" key="1">
    <citation type="submission" date="2020-07" db="EMBL/GenBank/DDBJ databases">
        <title>Multicomponent nature underlies the extraordinary mechanical properties of spider dragline silk.</title>
        <authorList>
            <person name="Kono N."/>
            <person name="Nakamura H."/>
            <person name="Mori M."/>
            <person name="Yoshida Y."/>
            <person name="Ohtoshi R."/>
            <person name="Malay A.D."/>
            <person name="Moran D.A.P."/>
            <person name="Tomita M."/>
            <person name="Numata K."/>
            <person name="Arakawa K."/>
        </authorList>
    </citation>
    <scope>NUCLEOTIDE SEQUENCE</scope>
</reference>
<keyword evidence="2" id="KW-1185">Reference proteome</keyword>
<proteinExistence type="predicted"/>
<accession>A0A8X6LL06</accession>
<evidence type="ECO:0000313" key="1">
    <source>
        <dbReference type="EMBL" id="GFR14621.1"/>
    </source>
</evidence>
<organism evidence="1 2">
    <name type="scientific">Trichonephila clavata</name>
    <name type="common">Joro spider</name>
    <name type="synonym">Nephila clavata</name>
    <dbReference type="NCBI Taxonomy" id="2740835"/>
    <lineage>
        <taxon>Eukaryota</taxon>
        <taxon>Metazoa</taxon>
        <taxon>Ecdysozoa</taxon>
        <taxon>Arthropoda</taxon>
        <taxon>Chelicerata</taxon>
        <taxon>Arachnida</taxon>
        <taxon>Araneae</taxon>
        <taxon>Araneomorphae</taxon>
        <taxon>Entelegynae</taxon>
        <taxon>Araneoidea</taxon>
        <taxon>Nephilidae</taxon>
        <taxon>Trichonephila</taxon>
    </lineage>
</organism>
<sequence>MEYRTSNPKLSKLVKQMDNLKPSNEEANAVINHNCHASVDDQEAAEALAQQNANEKSHYVDVLRHLKMSAHDSLRDNEFFTAERESNLRSDIV</sequence>
<dbReference type="Proteomes" id="UP000887116">
    <property type="component" value="Unassembled WGS sequence"/>
</dbReference>